<sequence>MGSKPLDNNNNTIKFLYSYGGKIRPRRTDGMLRYCGGHTRVLALNPSASFSELMAKLSESCGSPVKLRCPLPNGDLDTLVSVTNDEDLANIIEESDRASSSLPQPLKIRAILSPPKKLSPATSSSSSATPSPSGSSHSSSADSLPPSAAHRFVRRYCSPAPVIGVRNGTGKGCWCTGHLERSPRFLYRGPHRNNYCY</sequence>
<evidence type="ECO:0000256" key="1">
    <source>
        <dbReference type="SAM" id="MobiDB-lite"/>
    </source>
</evidence>
<dbReference type="AlphaFoldDB" id="A0A151TT20"/>
<dbReference type="Pfam" id="PF00564">
    <property type="entry name" value="PB1"/>
    <property type="match status" value="1"/>
</dbReference>
<evidence type="ECO:0000313" key="4">
    <source>
        <dbReference type="Proteomes" id="UP000075243"/>
    </source>
</evidence>
<dbReference type="SMART" id="SM00666">
    <property type="entry name" value="PB1"/>
    <property type="match status" value="1"/>
</dbReference>
<dbReference type="CDD" id="cd06410">
    <property type="entry name" value="PB1_UP2"/>
    <property type="match status" value="1"/>
</dbReference>
<dbReference type="PANTHER" id="PTHR31066">
    <property type="entry name" value="OS05G0427100 PROTEIN-RELATED"/>
    <property type="match status" value="1"/>
</dbReference>
<name>A0A151TT20_CAJCA</name>
<protein>
    <recommendedName>
        <fullName evidence="2">PB1 domain-containing protein</fullName>
    </recommendedName>
</protein>
<dbReference type="Gramene" id="C.cajan_09175.t">
    <property type="protein sequence ID" value="C.cajan_09175.t"/>
    <property type="gene ID" value="C.cajan_09175"/>
</dbReference>
<proteinExistence type="predicted"/>
<keyword evidence="4" id="KW-1185">Reference proteome</keyword>
<feature type="domain" description="PB1" evidence="2">
    <location>
        <begin position="27"/>
        <end position="113"/>
    </location>
</feature>
<dbReference type="InterPro" id="IPR053198">
    <property type="entry name" value="Gynoecium_Dev_Regulator"/>
</dbReference>
<dbReference type="Proteomes" id="UP000075243">
    <property type="component" value="Chromosome 3"/>
</dbReference>
<accession>A0A151TT20</accession>
<dbReference type="InterPro" id="IPR000270">
    <property type="entry name" value="PB1_dom"/>
</dbReference>
<dbReference type="OMA" id="HRFGCRN"/>
<dbReference type="EMBL" id="CM003605">
    <property type="protein sequence ID" value="KYP70223.1"/>
    <property type="molecule type" value="Genomic_DNA"/>
</dbReference>
<dbReference type="PANTHER" id="PTHR31066:SF99">
    <property type="entry name" value="PB1 DOMAIN PROTEIN"/>
    <property type="match status" value="1"/>
</dbReference>
<dbReference type="Gene3D" id="3.10.20.90">
    <property type="entry name" value="Phosphatidylinositol 3-kinase Catalytic Subunit, Chain A, domain 1"/>
    <property type="match status" value="1"/>
</dbReference>
<gene>
    <name evidence="3" type="ORF">KK1_009434</name>
</gene>
<dbReference type="OrthoDB" id="1914296at2759"/>
<organism evidence="3 4">
    <name type="scientific">Cajanus cajan</name>
    <name type="common">Pigeon pea</name>
    <name type="synonym">Cajanus indicus</name>
    <dbReference type="NCBI Taxonomy" id="3821"/>
    <lineage>
        <taxon>Eukaryota</taxon>
        <taxon>Viridiplantae</taxon>
        <taxon>Streptophyta</taxon>
        <taxon>Embryophyta</taxon>
        <taxon>Tracheophyta</taxon>
        <taxon>Spermatophyta</taxon>
        <taxon>Magnoliopsida</taxon>
        <taxon>eudicotyledons</taxon>
        <taxon>Gunneridae</taxon>
        <taxon>Pentapetalae</taxon>
        <taxon>rosids</taxon>
        <taxon>fabids</taxon>
        <taxon>Fabales</taxon>
        <taxon>Fabaceae</taxon>
        <taxon>Papilionoideae</taxon>
        <taxon>50 kb inversion clade</taxon>
        <taxon>NPAAA clade</taxon>
        <taxon>indigoferoid/millettioid clade</taxon>
        <taxon>Phaseoleae</taxon>
        <taxon>Cajanus</taxon>
    </lineage>
</organism>
<dbReference type="STRING" id="3821.A0A151TT20"/>
<reference evidence="3 4" key="1">
    <citation type="journal article" date="2012" name="Nat. Biotechnol.">
        <title>Draft genome sequence of pigeonpea (Cajanus cajan), an orphan legume crop of resource-poor farmers.</title>
        <authorList>
            <person name="Varshney R.K."/>
            <person name="Chen W."/>
            <person name="Li Y."/>
            <person name="Bharti A.K."/>
            <person name="Saxena R.K."/>
            <person name="Schlueter J.A."/>
            <person name="Donoghue M.T."/>
            <person name="Azam S."/>
            <person name="Fan G."/>
            <person name="Whaley A.M."/>
            <person name="Farmer A.D."/>
            <person name="Sheridan J."/>
            <person name="Iwata A."/>
            <person name="Tuteja R."/>
            <person name="Penmetsa R.V."/>
            <person name="Wu W."/>
            <person name="Upadhyaya H.D."/>
            <person name="Yang S.P."/>
            <person name="Shah T."/>
            <person name="Saxena K.B."/>
            <person name="Michael T."/>
            <person name="McCombie W.R."/>
            <person name="Yang B."/>
            <person name="Zhang G."/>
            <person name="Yang H."/>
            <person name="Wang J."/>
            <person name="Spillane C."/>
            <person name="Cook D.R."/>
            <person name="May G.D."/>
            <person name="Xu X."/>
            <person name="Jackson S.A."/>
        </authorList>
    </citation>
    <scope>NUCLEOTIDE SEQUENCE [LARGE SCALE GENOMIC DNA]</scope>
    <source>
        <strain evidence="4">cv. Asha</strain>
    </source>
</reference>
<evidence type="ECO:0000313" key="3">
    <source>
        <dbReference type="EMBL" id="KYP70223.1"/>
    </source>
</evidence>
<feature type="region of interest" description="Disordered" evidence="1">
    <location>
        <begin position="114"/>
        <end position="146"/>
    </location>
</feature>
<dbReference type="SUPFAM" id="SSF54277">
    <property type="entry name" value="CAD &amp; PB1 domains"/>
    <property type="match status" value="1"/>
</dbReference>
<evidence type="ECO:0000259" key="2">
    <source>
        <dbReference type="SMART" id="SM00666"/>
    </source>
</evidence>